<dbReference type="SUPFAM" id="SSF52540">
    <property type="entry name" value="P-loop containing nucleoside triphosphate hydrolases"/>
    <property type="match status" value="1"/>
</dbReference>
<dbReference type="InterPro" id="IPR043129">
    <property type="entry name" value="ATPase_NBD"/>
</dbReference>
<name>A0A699GLQ6_TANCI</name>
<dbReference type="InterPro" id="IPR027417">
    <property type="entry name" value="P-loop_NTPase"/>
</dbReference>
<feature type="compositionally biased region" description="Basic and acidic residues" evidence="1">
    <location>
        <begin position="2451"/>
        <end position="2467"/>
    </location>
</feature>
<feature type="compositionally biased region" description="Polar residues" evidence="1">
    <location>
        <begin position="2489"/>
        <end position="2500"/>
    </location>
</feature>
<dbReference type="EMBL" id="BKCJ010000002">
    <property type="protein sequence ID" value="GEU28166.1"/>
    <property type="molecule type" value="Genomic_DNA"/>
</dbReference>
<dbReference type="Gene3D" id="3.40.50.300">
    <property type="entry name" value="P-loop containing nucleotide triphosphate hydrolases"/>
    <property type="match status" value="2"/>
</dbReference>
<sequence>MLEQDVIPEGDNTSSGRWHFFVGSPGNGKSAGAGDLVRRLDKRGDRIIDSVSGKALRELSGTDVPYRLDVYASGQKFPYLYIAQDASVLPDPYDSDANPAIALEKLLIDAAERGVSVVVCTNRGVIERAFSRGYLDPKKNGEGWFKAIRMAVGDQSAGAINLGIANRKRVFDSIEVGVTSLDQRSLVLASDTLERIIVKAIDAQEWTACEGCPSRSMCPFRANRDWLAQPEFREGLSRTFLHAELFDGQVIVLREALALVSLLLAGCPHDYSSVHPCDWVHQRRSEGNIFALASRRIYMVLFSSYSPFGLALDLEDRAVQMADLKSLTRPGSGTTDQTNRALRFVVDEQHVTSTDVGVQRLLGMGRVMSALDPFADVLPPEFLDRWNESWIALQSGGTWVSEIERACFACWEDLQRAAAVSLDSSPTVYRWLTRWVTSFTIRAGALVEQVTTYGSDLDELASILGISGQPTRQQMLLIEKIETTLAQSLNPVSEGLVLTPSTSLHGDWPAQALKPKLQPRRDGAITAQLSFGGSNHTIPMSTRAFVWLKRKAEREMASATFPNEYLGTARDAMLRIAILGPGDKSVFEPTVPNLFKKSAFFINTVGMREAPERLVLELFREISFEYMRPPTESKARDLVPHEGQTLEELALLHIARGRGKRKRDKLNGATYFGPLYPELARNAWPRKQAERVIAYQLLDRPLAQYILDNRVSASAFARDVVTAIAGKARTAEERPDVLKETLGRLEIDRAMSGLLDEQQAIGKLVDRFEAAKGAILDCGTPDKLAGRLAEDFQNLCKLEGKIPRLLWIDLLKCYLRLALPTWLLAHMRLTVSLRDWTLTALGGGRVADESILAEIQDRWKGLFHPTQTGSNEIALHIDRYVKARVELSLLTYWVRSILGDQSIEASLSVRTAGKDSLSVSDWLLRCRQAGEKIGLNCDGAAVRAKVVPLAQAFGAWLNPATKGQGKNIEEFLRILLRLPDSDEDDGYLLTGTKKGGFQRVVVFPGPAMLKAMLYMVAAEKKNNPTKTRGKIVLSDLEHHFAEYGVDFAVSVGARPQLISELSRLGFLKGSPDAGDSAELIVPDYFDDLRQGGVECRLVLPALTERIAVDLQGALVNDGLPSYLVVPRSKATDAEKRWIRAEGVTSVRQGDMIVVVWPGEMSRIQDSVIGAGGAMRNFAFSDEWPWIETSNEYFRFDGPVLLTVLRSWDVRAESQSTYSSILLATLDACRDSLMRGSVFLDTILGTFNPSGHTSIDNDIEHLLFHLGIPRAERVEWTEKGAAKRYFGDVRRVLKELSSRIRDTDGKQELLARISDIEANTTVAERLKVSFGQLVDSFTTRGDDRQDGLLALHGCWGNEGVWADWGLLQLQALLDVVPTDEDVDITYDLNVNNGIVAQDGKSVVLIEGGSVHVNVNYEGLAADSTDTEIRILDRARSLFNQACIGTSGEIRIDLYHDHIFGQAATGKKKSLKIVLIRGQKELATARVTVVPCGPNQPIVAIVEPGFKYYFGNPTNLGDGSDDNVEKIDVREPVRITLLSWDGFDDGEAEIDDEPVSLEKDPDNPRIFRFPNAIDPGSSGGGLTSIDLRVSGLEIAVDVEAKNITRGEFTLERELIVQLAAMSQAPGHRTAVSRIVDIFTGKRTEPYPSLGGLDDLSRNRIRWAKLFESSANGRPIIVDLLYEGVPLSEPIDSQFALAYMTVMPATFRDAAIRAEVAELINAYAGARQAAFDVICEGARSDSQWPHYALLPILIDTKRRRLEEVIQAYLSAYLTTLSYLQKNLTKLTWAELFRLSCADCVVHWDEGVSARKIILMGPWHPIVLAKRFMVQSALLGSARRHLGLKNAGKGHVLALLLDQVNSLRWFAAPASDGTTFESYYVTSTSDPGWLVAMSHDTVGSPDYLSFTIALRRLHGFETGLMPSSRDQVAKGYLQDFVNAYPTRRAISVVADASYSPARLVESAQSLLYEGECASSVGRQLPGGIHIAVAGQHDLDAQEWREPPVCLYGIGSSDVINGQFNDIHLLSPGRAKSTRDSGARVSLPRGQGLLAAFANPIKQVGAWADGVLNSRAFERDLPLNAPESLGDVFTQVCSRLASLPGEERVMSWQADLPPSLDHLWTVIPGNHVDPAVFVRYVTVAARRGESTALWDYSMSLTGALNSYFVLSRIPASVSHELNKSPVLENRPLAPAVLGELGRVGMALGSESLRSGSKALGVIGVVAAVRLFLPGTFASPPIRNGKCLRGFLLPVDAFREILGGSLDSAEPGQRQRADLVAFQLGLYQDGSVGISCCAVECKYSSNVFGAEQTTAALQQASATLRRIHELLEASQVSSGIPERLALLSLISFGLRLSQEQLNGDAAAFADIEAKLLQGILDGKIRIVAPRSAKIVVVTDCTASAASWTQGQGLVVTVGPKHWPGVSESPELSSVRDRLAQEFYPLFEAIKSESGCPDDSVGSEHNKPTEKEYEKTDQEEQSIALSDIKITSTEISQASVNNDVTTSTPKDGSSAPPLGTLQPVLLGTADGVKFFYDPQNRETPLDNYNVMVTGSSGKGKTQLIKAIVSRLREQDRNVLLLDFKNDFASDEHFIKKARLQAQYVTFDGLPFNPLIPIPLRRPGSTKEYLPISEHINGLVDIFRKTFGLGDQQEVAVKNAIRECFEERGIQSRGTVEVSANIDYPDFNDVGDKLRDSNPNAYNRLDPLFDLGIFPPSSRLTRFDTMLNASIVVDLSQIQSDKIKNAVAKILVMSAHRYYNAREHSGHLRQFFAFDEAHRVLDSEFLLQFVRECRAYGVGVLLSSQYPTDFPADVSASLNTKIIHGNGADRDRVRDITRLIGGALAEDQVVQLSMFQAIVTNPQYQPAIVKTIGYPMMLVYDAIREAGGAARSELRVEGVDPARLNVTYLVSALMDMGVVVEASGLLKARLVLQDAMFVREKLEDELGRIEWRLYWVLAVVLLRAVGHVLDKVDGSNDPSVKKEANALHKSWRSGDEHVIFRDFIERERNSILKEYESEITEGPVPIVAHLQQHDGFDVIRQFLIEENLYRPMGAGEFEGEDGRTLLDESIAWWGRQLAEVDRRVEPQTKTPTSECIAYELTELNEVLNAPDLPSMQTVLSKQMASQRIQAVIRGDGLSVISNRILELARQDATAELLASAALARLAAVARNREKEVFDLISTLFTTVPLSIETLSNGDDKAYAAVSLRYCNGYWVKDYCLSESIVIDTAEEARRELLACGLAQMGTLSSFLRQLELHTALAKQITNADSRLKRVRRILIAVLEVLATWKGELGHEPGTALGNCLGTFLRNDAEGADTEVLTDVVDAALSILSRVIERRFSCAFDSTSYAVVERAQKAIQMGWHEFLSRSSAISGLRSQLLETALVLVRQNRSDSRIVEAIVLAFGSRPQASVALKRRLIDAQDLDPDVRAWWESGGVQEQSQRIVDHKFGNNEDQQIGSLLIEVESNKESMEKVSRAVVPLLEISDPVLASTVRSAAAGYTEIAQTARRLARMRRLTKTDLKGERIEYNPLEHEMLGGHRPEDKASILIENLLERVVTDENGTMSLPGVLTSNEVKALQFAIVKLGGSLADFSSFISAAPLIPQTENLIPVLPKNDAEYRTATGRELDFSALEMPHISDMRVCLDFGTAMSKATLVLDGTNEQICVLELGKPGDQEEISNVMLISSVYIDNSGLIWFGKNAVDRSLIEGGDGTRQRLDNIKRRLSEDGFDDLVGTPVFAPQGVRVTYGQMILAYLMFLTWATNRALESAGYKRNVQRRFAMPCFPSNKSRDVSHELRRMLGEAQVLADTFSTVIVDGIPVTEFTKAVADLKLAKADYPFMAEDITEPLGVAGALLSWRNRVDMLVMVIDVGAGTSDLSLYRILVDPKAGLNTAQEVVQSARGITEAGNFLDRILIEFILKKAGVKSSADGAVAARSKLELNIRDYKETLFNEKFLFVTLSNDLDVEIGLDEFLSIDAVKGFGQTLRTAMSEILESVDFSFVEWILANPSRYLTVALTGGGAALPMVQDLAKGSILVRGQNVPVQPALSFPTWLQDDFAELEDDFARIAVSLGGARKRLIERGNGASITAGLISAPVLGGYYQKGA</sequence>
<comment type="caution">
    <text evidence="2">The sequence shown here is derived from an EMBL/GenBank/DDBJ whole genome shotgun (WGS) entry which is preliminary data.</text>
</comment>
<proteinExistence type="predicted"/>
<organism evidence="2">
    <name type="scientific">Tanacetum cinerariifolium</name>
    <name type="common">Dalmatian daisy</name>
    <name type="synonym">Chrysanthemum cinerariifolium</name>
    <dbReference type="NCBI Taxonomy" id="118510"/>
    <lineage>
        <taxon>Eukaryota</taxon>
        <taxon>Viridiplantae</taxon>
        <taxon>Streptophyta</taxon>
        <taxon>Embryophyta</taxon>
        <taxon>Tracheophyta</taxon>
        <taxon>Spermatophyta</taxon>
        <taxon>Magnoliopsida</taxon>
        <taxon>eudicotyledons</taxon>
        <taxon>Gunneridae</taxon>
        <taxon>Pentapetalae</taxon>
        <taxon>asterids</taxon>
        <taxon>campanulids</taxon>
        <taxon>Asterales</taxon>
        <taxon>Asteraceae</taxon>
        <taxon>Asteroideae</taxon>
        <taxon>Anthemideae</taxon>
        <taxon>Anthemidinae</taxon>
        <taxon>Tanacetum</taxon>
    </lineage>
</organism>
<protein>
    <submittedName>
        <fullName evidence="2">Uncharacterized protein</fullName>
    </submittedName>
</protein>
<feature type="region of interest" description="Disordered" evidence="1">
    <location>
        <begin position="2443"/>
        <end position="2470"/>
    </location>
</feature>
<feature type="region of interest" description="Disordered" evidence="1">
    <location>
        <begin position="1"/>
        <end position="34"/>
    </location>
</feature>
<dbReference type="SUPFAM" id="SSF53067">
    <property type="entry name" value="Actin-like ATPase domain"/>
    <property type="match status" value="1"/>
</dbReference>
<dbReference type="InterPro" id="IPR051162">
    <property type="entry name" value="T4SS_component"/>
</dbReference>
<dbReference type="PANTHER" id="PTHR30121">
    <property type="entry name" value="UNCHARACTERIZED PROTEIN YJGR-RELATED"/>
    <property type="match status" value="1"/>
</dbReference>
<reference evidence="2" key="1">
    <citation type="journal article" date="2019" name="Sci. Rep.">
        <title>Draft genome of Tanacetum cinerariifolium, the natural source of mosquito coil.</title>
        <authorList>
            <person name="Yamashiro T."/>
            <person name="Shiraishi A."/>
            <person name="Satake H."/>
            <person name="Nakayama K."/>
        </authorList>
    </citation>
    <scope>NUCLEOTIDE SEQUENCE</scope>
</reference>
<accession>A0A699GLQ6</accession>
<dbReference type="PANTHER" id="PTHR30121:SF6">
    <property type="entry name" value="SLR6007 PROTEIN"/>
    <property type="match status" value="1"/>
</dbReference>
<dbReference type="Gene3D" id="3.90.640.10">
    <property type="entry name" value="Actin, Chain A, domain 4"/>
    <property type="match status" value="1"/>
</dbReference>
<gene>
    <name evidence="2" type="ORF">Tci_000144</name>
</gene>
<evidence type="ECO:0000256" key="1">
    <source>
        <dbReference type="SAM" id="MobiDB-lite"/>
    </source>
</evidence>
<feature type="region of interest" description="Disordered" evidence="1">
    <location>
        <begin position="2489"/>
        <end position="2510"/>
    </location>
</feature>
<dbReference type="Gene3D" id="3.30.420.40">
    <property type="match status" value="2"/>
</dbReference>
<evidence type="ECO:0000313" key="2">
    <source>
        <dbReference type="EMBL" id="GEU28166.1"/>
    </source>
</evidence>